<dbReference type="RefSeq" id="WP_166687358.1">
    <property type="nucleotide sequence ID" value="NZ_JARRYG010000018.1"/>
</dbReference>
<proteinExistence type="inferred from homology"/>
<gene>
    <name evidence="7" type="ORF">P7V44_16135</name>
    <name evidence="8" type="ORF">Q5E86_06165</name>
</gene>
<evidence type="ECO:0000313" key="7">
    <source>
        <dbReference type="EMBL" id="MDG4697762.1"/>
    </source>
</evidence>
<dbReference type="PANTHER" id="PTHR43095">
    <property type="entry name" value="SUGAR KINASE"/>
    <property type="match status" value="1"/>
</dbReference>
<dbReference type="CDD" id="cd07802">
    <property type="entry name" value="ASKHA_NBD_FGGY_EcLyxK-like"/>
    <property type="match status" value="1"/>
</dbReference>
<dbReference type="InterPro" id="IPR050406">
    <property type="entry name" value="FGGY_Carb_Kinase"/>
</dbReference>
<evidence type="ECO:0000259" key="5">
    <source>
        <dbReference type="Pfam" id="PF00370"/>
    </source>
</evidence>
<dbReference type="GO" id="GO:0005975">
    <property type="term" value="P:carbohydrate metabolic process"/>
    <property type="evidence" value="ECO:0007669"/>
    <property type="project" value="InterPro"/>
</dbReference>
<reference evidence="8" key="3">
    <citation type="journal article" date="2024" name="Int. J. Antimicrob. Agents">
        <title>Identification of a novel Providencia species showing multi-drug-resistant in three patients with hospital-acquired infection.</title>
        <authorList>
            <person name="Yang W."/>
            <person name="Chen J."/>
            <person name="Yang F."/>
            <person name="Ji P."/>
            <person name="Shen S."/>
            <person name="Yin D."/>
            <person name="Hu F."/>
        </authorList>
    </citation>
    <scope>NUCLEOTIDE SEQUENCE</scope>
    <source>
        <strain evidence="8">CRE-138-0111</strain>
    </source>
</reference>
<dbReference type="Proteomes" id="UP001156701">
    <property type="component" value="Unassembled WGS sequence"/>
</dbReference>
<dbReference type="InterPro" id="IPR000577">
    <property type="entry name" value="Carb_kinase_FGGY"/>
</dbReference>
<evidence type="ECO:0000313" key="9">
    <source>
        <dbReference type="Proteomes" id="UP001156701"/>
    </source>
</evidence>
<organism evidence="7 9">
    <name type="scientific">Providencia huashanensis</name>
    <dbReference type="NCBI Taxonomy" id="3037798"/>
    <lineage>
        <taxon>Bacteria</taxon>
        <taxon>Pseudomonadati</taxon>
        <taxon>Pseudomonadota</taxon>
        <taxon>Gammaproteobacteria</taxon>
        <taxon>Enterobacterales</taxon>
        <taxon>Morganellaceae</taxon>
        <taxon>Providencia</taxon>
    </lineage>
</organism>
<keyword evidence="3 4" id="KW-0418">Kinase</keyword>
<evidence type="ECO:0000313" key="10">
    <source>
        <dbReference type="Proteomes" id="UP001176478"/>
    </source>
</evidence>
<name>A0AA42FNN0_9GAMM</name>
<dbReference type="InterPro" id="IPR018484">
    <property type="entry name" value="FGGY_N"/>
</dbReference>
<dbReference type="GO" id="GO:0016773">
    <property type="term" value="F:phosphotransferase activity, alcohol group as acceptor"/>
    <property type="evidence" value="ECO:0007669"/>
    <property type="project" value="InterPro"/>
</dbReference>
<feature type="domain" description="Carbohydrate kinase FGGY C-terminal" evidence="6">
    <location>
        <begin position="261"/>
        <end position="454"/>
    </location>
</feature>
<sequence length="517" mass="57743">MKTQYVMGIDNGGTVTKAAIYNLEGQVVSIASNTTRMITPKPFFTERDIAELWQSNLLVIKEVLKKSAIDAEDIIGISVTGHGNGLYLVDEQGNATRNGIVSTDNRAKQYVENWYRSPRFESDILPKTMQSIWAGQPVALLAWLRDHEPESLQKARYIFMVKDLIRFYLTGEAYQELTDISGTNLINVRDRCYDDEILEFWGGLEWKDKLPPIKLSTDCCGYITPEIAELTGLSAGTPVSGGIFDISASSLASGVNQINKLAIVAGTWSINEYVTDKPVVDKNLFMTSIYPMENRWQITEASPTSASNLEWFITHFMAADKQLEESKGGSVYELCNQLVAATTPSESQLMFFPFVFGSNTIPDATAGFVGVTSFHHRGHFLRAIYEGVAFSHLYHVERLRKINPQLSDVVRIAGGITHSPVWLQIFADIFQCQLEIVDVQEHGTLGAAMTAAVMEGHFPDVFAACEVMVKVADIIKPDTANKTVYQQKYALYKRMLDDMQATWKSHSRSPMHMLATE</sequence>
<dbReference type="Gene3D" id="3.30.420.40">
    <property type="match status" value="2"/>
</dbReference>
<evidence type="ECO:0000259" key="6">
    <source>
        <dbReference type="Pfam" id="PF02782"/>
    </source>
</evidence>
<keyword evidence="10" id="KW-1185">Reference proteome</keyword>
<evidence type="ECO:0000313" key="8">
    <source>
        <dbReference type="EMBL" id="MDO7855957.1"/>
    </source>
</evidence>
<accession>A0AA42FNN0</accession>
<dbReference type="EMBL" id="JAUQTG010000002">
    <property type="protein sequence ID" value="MDO7855957.1"/>
    <property type="molecule type" value="Genomic_DNA"/>
</dbReference>
<evidence type="ECO:0000256" key="4">
    <source>
        <dbReference type="RuleBase" id="RU003733"/>
    </source>
</evidence>
<evidence type="ECO:0000256" key="2">
    <source>
        <dbReference type="ARBA" id="ARBA00022679"/>
    </source>
</evidence>
<dbReference type="PANTHER" id="PTHR43095:SF3">
    <property type="entry name" value="L-XYLULOSE_3-KETO-L-GULONATE KINASE"/>
    <property type="match status" value="1"/>
</dbReference>
<dbReference type="EC" id="2.7.1.-" evidence="7 8"/>
<dbReference type="InterPro" id="IPR043129">
    <property type="entry name" value="ATPase_NBD"/>
</dbReference>
<feature type="domain" description="Carbohydrate kinase FGGY N-terminal" evidence="5">
    <location>
        <begin position="5"/>
        <end position="250"/>
    </location>
</feature>
<evidence type="ECO:0000256" key="3">
    <source>
        <dbReference type="ARBA" id="ARBA00022777"/>
    </source>
</evidence>
<keyword evidence="2 4" id="KW-0808">Transferase</keyword>
<dbReference type="Proteomes" id="UP001176478">
    <property type="component" value="Unassembled WGS sequence"/>
</dbReference>
<dbReference type="InterPro" id="IPR018485">
    <property type="entry name" value="FGGY_C"/>
</dbReference>
<dbReference type="PROSITE" id="PS00445">
    <property type="entry name" value="FGGY_KINASES_2"/>
    <property type="match status" value="1"/>
</dbReference>
<dbReference type="SUPFAM" id="SSF53067">
    <property type="entry name" value="Actin-like ATPase domain"/>
    <property type="match status" value="2"/>
</dbReference>
<dbReference type="InterPro" id="IPR018483">
    <property type="entry name" value="Carb_kinase_FGGY_CS"/>
</dbReference>
<comment type="similarity">
    <text evidence="1 4">Belongs to the FGGY kinase family.</text>
</comment>
<dbReference type="EMBL" id="JARRYG010000018">
    <property type="protein sequence ID" value="MDG4697762.1"/>
    <property type="molecule type" value="Genomic_DNA"/>
</dbReference>
<dbReference type="Pfam" id="PF00370">
    <property type="entry name" value="FGGY_N"/>
    <property type="match status" value="1"/>
</dbReference>
<evidence type="ECO:0000256" key="1">
    <source>
        <dbReference type="ARBA" id="ARBA00009156"/>
    </source>
</evidence>
<dbReference type="Pfam" id="PF02782">
    <property type="entry name" value="FGGY_C"/>
    <property type="match status" value="1"/>
</dbReference>
<comment type="caution">
    <text evidence="7">The sequence shown here is derived from an EMBL/GenBank/DDBJ whole genome shotgun (WGS) entry which is preliminary data.</text>
</comment>
<dbReference type="GO" id="GO:0016301">
    <property type="term" value="F:kinase activity"/>
    <property type="evidence" value="ECO:0007669"/>
    <property type="project" value="UniProtKB-KW"/>
</dbReference>
<protein>
    <submittedName>
        <fullName evidence="7 8">Carbohydrate kinase</fullName>
        <ecNumber evidence="7 8">2.7.1.-</ecNumber>
    </submittedName>
</protein>
<dbReference type="PIRSF" id="PIRSF000538">
    <property type="entry name" value="GlpK"/>
    <property type="match status" value="1"/>
</dbReference>
<reference evidence="8" key="2">
    <citation type="submission" date="2023-07" db="EMBL/GenBank/DDBJ databases">
        <authorList>
            <person name="Yang W."/>
            <person name="Chen J."/>
            <person name="Ji P."/>
            <person name="Hu F."/>
        </authorList>
    </citation>
    <scope>NUCLEOTIDE SEQUENCE</scope>
    <source>
        <strain evidence="8">CRE-138-0111</strain>
    </source>
</reference>
<dbReference type="AlphaFoldDB" id="A0AA42FNN0"/>
<reference evidence="7" key="1">
    <citation type="submission" date="2023-03" db="EMBL/GenBank/DDBJ databases">
        <title>a new species belonging to Providencia genus.</title>
        <authorList>
            <person name="Yang W."/>
            <person name="Hu F."/>
            <person name="Shen S."/>
            <person name="Ding L."/>
            <person name="Yin D."/>
        </authorList>
    </citation>
    <scope>NUCLEOTIDE SEQUENCE</scope>
    <source>
        <strain evidence="7">CRE-3FA-0001</strain>
    </source>
</reference>